<dbReference type="Pfam" id="PF06319">
    <property type="entry name" value="MmcB-like"/>
    <property type="match status" value="1"/>
</dbReference>
<organism evidence="1 2">
    <name type="scientific">Thioclava kandeliae</name>
    <dbReference type="NCBI Taxonomy" id="3070818"/>
    <lineage>
        <taxon>Bacteria</taxon>
        <taxon>Pseudomonadati</taxon>
        <taxon>Pseudomonadota</taxon>
        <taxon>Alphaproteobacteria</taxon>
        <taxon>Rhodobacterales</taxon>
        <taxon>Paracoccaceae</taxon>
        <taxon>Thioclava</taxon>
    </lineage>
</organism>
<dbReference type="SUPFAM" id="SSF52980">
    <property type="entry name" value="Restriction endonuclease-like"/>
    <property type="match status" value="1"/>
</dbReference>
<evidence type="ECO:0000313" key="1">
    <source>
        <dbReference type="EMBL" id="MER5173374.1"/>
    </source>
</evidence>
<dbReference type="InterPro" id="IPR009394">
    <property type="entry name" value="MmcB-like"/>
</dbReference>
<dbReference type="Proteomes" id="UP001438953">
    <property type="component" value="Unassembled WGS sequence"/>
</dbReference>
<reference evidence="1 2" key="2">
    <citation type="submission" date="2024-06" db="EMBL/GenBank/DDBJ databases">
        <title>Thioclava kandeliae sp. nov. from a rhizosphere soil sample of Kandelia candel in a mangrove.</title>
        <authorList>
            <person name="Mu T."/>
        </authorList>
    </citation>
    <scope>NUCLEOTIDE SEQUENCE [LARGE SCALE GENOMIC DNA]</scope>
    <source>
        <strain evidence="1 2">CPCC 100088</strain>
    </source>
</reference>
<dbReference type="InterPro" id="IPR011335">
    <property type="entry name" value="Restrct_endonuc-II-like"/>
</dbReference>
<protein>
    <submittedName>
        <fullName evidence="1">MmcB family DNA repair protein</fullName>
    </submittedName>
</protein>
<sequence length="153" mass="17269">MQTLSDMQPGQILARGMARALTDLGLASVLEMPLRPRLRADVMALSRKGEIWIIECKSSRADFMSDHKWQGYLDWCDRYYWAVDSDFPQELLPEETGLFIADGYGAEMLREAPEARLAPARRKALTLDFARIAAARLQGYRDPAVPVLPEAAR</sequence>
<accession>A0ABV1SKF0</accession>
<keyword evidence="2" id="KW-1185">Reference proteome</keyword>
<name>A0ABV1SKF0_9RHOB</name>
<proteinExistence type="predicted"/>
<evidence type="ECO:0000313" key="2">
    <source>
        <dbReference type="Proteomes" id="UP001438953"/>
    </source>
</evidence>
<dbReference type="PIRSF" id="PIRSF031796">
    <property type="entry name" value="UPC031796"/>
    <property type="match status" value="1"/>
</dbReference>
<reference evidence="1 2" key="1">
    <citation type="submission" date="2024-01" db="EMBL/GenBank/DDBJ databases">
        <authorList>
            <person name="Deng Y."/>
            <person name="Su J."/>
        </authorList>
    </citation>
    <scope>NUCLEOTIDE SEQUENCE [LARGE SCALE GENOMIC DNA]</scope>
    <source>
        <strain evidence="1 2">CPCC 100088</strain>
    </source>
</reference>
<dbReference type="EMBL" id="JAYWLC010000018">
    <property type="protein sequence ID" value="MER5173374.1"/>
    <property type="molecule type" value="Genomic_DNA"/>
</dbReference>
<comment type="caution">
    <text evidence="1">The sequence shown here is derived from an EMBL/GenBank/DDBJ whole genome shotgun (WGS) entry which is preliminary data.</text>
</comment>
<gene>
    <name evidence="1" type="ORF">VSX56_16525</name>
</gene>